<keyword evidence="3" id="KW-1185">Reference proteome</keyword>
<sequence>MTALVRKDFVLMEELNKTVVQSLVSSFALDFLLFEDKKGGDVATIHNVREYHNGDSSIHISDKIKLEYENRGDYKPVKRDSNGEVVKDKNGNPVKVDLYHTHQNYIEQGRADKKLHQEGKLHDVYRGKTMAQNENRQTDHIISSHEVHNDPGRVLAGLTGSDIANQNTNFQSTHSYINNLKSAHSMDKFLNEIVPKTIEAKKISIQNNQHKLTSMPNKTKEEQHKKRQLEDE</sequence>
<proteinExistence type="predicted"/>
<dbReference type="AlphaFoldDB" id="A0A0J1GW34"/>
<evidence type="ECO:0000313" key="3">
    <source>
        <dbReference type="Proteomes" id="UP000036097"/>
    </source>
</evidence>
<feature type="compositionally biased region" description="Polar residues" evidence="1">
    <location>
        <begin position="206"/>
        <end position="217"/>
    </location>
</feature>
<feature type="non-terminal residue" evidence="2">
    <location>
        <position position="232"/>
    </location>
</feature>
<reference evidence="2 3" key="1">
    <citation type="submission" date="2015-05" db="EMBL/GenBank/DDBJ databases">
        <title>Photobacterium galathea sp. nov.</title>
        <authorList>
            <person name="Machado H."/>
            <person name="Gram L."/>
        </authorList>
    </citation>
    <scope>NUCLEOTIDE SEQUENCE [LARGE SCALE GENOMIC DNA]</scope>
    <source>
        <strain evidence="2 3">CGMCC 1.12159</strain>
    </source>
</reference>
<dbReference type="STRING" id="1195763.ABT56_18250"/>
<dbReference type="EMBL" id="LDOT01000028">
    <property type="protein sequence ID" value="KLV03644.1"/>
    <property type="molecule type" value="Genomic_DNA"/>
</dbReference>
<evidence type="ECO:0000256" key="1">
    <source>
        <dbReference type="SAM" id="MobiDB-lite"/>
    </source>
</evidence>
<dbReference type="Proteomes" id="UP000036097">
    <property type="component" value="Unassembled WGS sequence"/>
</dbReference>
<protein>
    <submittedName>
        <fullName evidence="2">ATPase</fullName>
    </submittedName>
</protein>
<organism evidence="2 3">
    <name type="scientific">Photobacterium aquae</name>
    <dbReference type="NCBI Taxonomy" id="1195763"/>
    <lineage>
        <taxon>Bacteria</taxon>
        <taxon>Pseudomonadati</taxon>
        <taxon>Pseudomonadota</taxon>
        <taxon>Gammaproteobacteria</taxon>
        <taxon>Vibrionales</taxon>
        <taxon>Vibrionaceae</taxon>
        <taxon>Photobacterium</taxon>
    </lineage>
</organism>
<comment type="caution">
    <text evidence="2">The sequence shown here is derived from an EMBL/GenBank/DDBJ whole genome shotgun (WGS) entry which is preliminary data.</text>
</comment>
<evidence type="ECO:0000313" key="2">
    <source>
        <dbReference type="EMBL" id="KLV03644.1"/>
    </source>
</evidence>
<feature type="region of interest" description="Disordered" evidence="1">
    <location>
        <begin position="206"/>
        <end position="232"/>
    </location>
</feature>
<gene>
    <name evidence="2" type="ORF">ABT56_18250</name>
</gene>
<accession>A0A0J1GW34</accession>
<name>A0A0J1GW34_9GAMM</name>